<feature type="compositionally biased region" description="Polar residues" evidence="1">
    <location>
        <begin position="92"/>
        <end position="104"/>
    </location>
</feature>
<accession>A0A8H6WUI3</accession>
<gene>
    <name evidence="2" type="ORF">MVEN_02516300</name>
</gene>
<dbReference type="Proteomes" id="UP000620124">
    <property type="component" value="Unassembled WGS sequence"/>
</dbReference>
<feature type="compositionally biased region" description="Low complexity" evidence="1">
    <location>
        <begin position="18"/>
        <end position="71"/>
    </location>
</feature>
<dbReference type="OrthoDB" id="3365917at2759"/>
<keyword evidence="3" id="KW-1185">Reference proteome</keyword>
<evidence type="ECO:0000313" key="3">
    <source>
        <dbReference type="Proteomes" id="UP000620124"/>
    </source>
</evidence>
<dbReference type="AlphaFoldDB" id="A0A8H6WUI3"/>
<feature type="compositionally biased region" description="Low complexity" evidence="1">
    <location>
        <begin position="79"/>
        <end position="91"/>
    </location>
</feature>
<organism evidence="2 3">
    <name type="scientific">Mycena venus</name>
    <dbReference type="NCBI Taxonomy" id="2733690"/>
    <lineage>
        <taxon>Eukaryota</taxon>
        <taxon>Fungi</taxon>
        <taxon>Dikarya</taxon>
        <taxon>Basidiomycota</taxon>
        <taxon>Agaricomycotina</taxon>
        <taxon>Agaricomycetes</taxon>
        <taxon>Agaricomycetidae</taxon>
        <taxon>Agaricales</taxon>
        <taxon>Marasmiineae</taxon>
        <taxon>Mycenaceae</taxon>
        <taxon>Mycena</taxon>
    </lineage>
</organism>
<evidence type="ECO:0000256" key="1">
    <source>
        <dbReference type="SAM" id="MobiDB-lite"/>
    </source>
</evidence>
<reference evidence="2" key="1">
    <citation type="submission" date="2020-05" db="EMBL/GenBank/DDBJ databases">
        <title>Mycena genomes resolve the evolution of fungal bioluminescence.</title>
        <authorList>
            <person name="Tsai I.J."/>
        </authorList>
    </citation>
    <scope>NUCLEOTIDE SEQUENCE</scope>
    <source>
        <strain evidence="2">CCC161011</strain>
    </source>
</reference>
<proteinExistence type="predicted"/>
<sequence length="339" mass="34427">MFVPFFSRRAKLVGRRAGSTSSSSSSGGRSGSSSSSSGGKSGGTSSSSGGKSGGTSSSSSGGKSGSSSTGKGSSGTTGKGSSSGSSSRKTTPISTGGSTKSFSTYSNGGGKSITIAAGQLFGGRTAGGATRSQVYGSRTFGSGYPGYYGRGVANRGFPFWFWPIAWGSGVRYGAEADYMYSNEYGQPDNSSRPGGPIAFAVFQSNSTGTTFRLVADNDTVADVMSDVATNCSQFLTPASINATAPTMFNGSVEPEQVVEYYRASSVALTLDGYNNSAVFAPENSTADTPLPTGIDTNLLECLNDTIGSAVPLVDGAPSTLSAPDLRLVWLLLLVFIFQS</sequence>
<protein>
    <submittedName>
        <fullName evidence="2">Uncharacterized protein</fullName>
    </submittedName>
</protein>
<dbReference type="EMBL" id="JACAZI010000034">
    <property type="protein sequence ID" value="KAF7328866.1"/>
    <property type="molecule type" value="Genomic_DNA"/>
</dbReference>
<evidence type="ECO:0000313" key="2">
    <source>
        <dbReference type="EMBL" id="KAF7328866.1"/>
    </source>
</evidence>
<comment type="caution">
    <text evidence="2">The sequence shown here is derived from an EMBL/GenBank/DDBJ whole genome shotgun (WGS) entry which is preliminary data.</text>
</comment>
<name>A0A8H6WUI3_9AGAR</name>
<feature type="region of interest" description="Disordered" evidence="1">
    <location>
        <begin position="1"/>
        <end position="104"/>
    </location>
</feature>